<name>A0A3S5CJC3_9PLAT</name>
<feature type="compositionally biased region" description="Basic and acidic residues" evidence="1">
    <location>
        <begin position="107"/>
        <end position="123"/>
    </location>
</feature>
<evidence type="ECO:0000313" key="2">
    <source>
        <dbReference type="EMBL" id="VEL26193.1"/>
    </source>
</evidence>
<proteinExistence type="predicted"/>
<keyword evidence="3" id="KW-1185">Reference proteome</keyword>
<accession>A0A3S5CJC3</accession>
<evidence type="ECO:0000313" key="3">
    <source>
        <dbReference type="Proteomes" id="UP000784294"/>
    </source>
</evidence>
<protein>
    <submittedName>
        <fullName evidence="2">Uncharacterized protein</fullName>
    </submittedName>
</protein>
<feature type="region of interest" description="Disordered" evidence="1">
    <location>
        <begin position="84"/>
        <end position="159"/>
    </location>
</feature>
<dbReference type="EMBL" id="CAAALY010078695">
    <property type="protein sequence ID" value="VEL26193.1"/>
    <property type="molecule type" value="Genomic_DNA"/>
</dbReference>
<feature type="compositionally biased region" description="Polar residues" evidence="1">
    <location>
        <begin position="86"/>
        <end position="102"/>
    </location>
</feature>
<dbReference type="Proteomes" id="UP000784294">
    <property type="component" value="Unassembled WGS sequence"/>
</dbReference>
<reference evidence="2" key="1">
    <citation type="submission" date="2018-11" db="EMBL/GenBank/DDBJ databases">
        <authorList>
            <consortium name="Pathogen Informatics"/>
        </authorList>
    </citation>
    <scope>NUCLEOTIDE SEQUENCE</scope>
</reference>
<comment type="caution">
    <text evidence="2">The sequence shown here is derived from an EMBL/GenBank/DDBJ whole genome shotgun (WGS) entry which is preliminary data.</text>
</comment>
<gene>
    <name evidence="2" type="ORF">PXEA_LOCUS19633</name>
</gene>
<evidence type="ECO:0000256" key="1">
    <source>
        <dbReference type="SAM" id="MobiDB-lite"/>
    </source>
</evidence>
<dbReference type="AlphaFoldDB" id="A0A3S5CJC3"/>
<organism evidence="2 3">
    <name type="scientific">Protopolystoma xenopodis</name>
    <dbReference type="NCBI Taxonomy" id="117903"/>
    <lineage>
        <taxon>Eukaryota</taxon>
        <taxon>Metazoa</taxon>
        <taxon>Spiralia</taxon>
        <taxon>Lophotrochozoa</taxon>
        <taxon>Platyhelminthes</taxon>
        <taxon>Monogenea</taxon>
        <taxon>Polyopisthocotylea</taxon>
        <taxon>Polystomatidea</taxon>
        <taxon>Polystomatidae</taxon>
        <taxon>Protopolystoma</taxon>
    </lineage>
</organism>
<sequence>MRMHQVHGQADEGLFTFSSSADRGCRPLDAALASTDRPPYLALYSIRSAPIGVSVDVDVDVGDGVGPDWPGRPTAVRDLANEVSEVASSQNETTMGKTTSGPIGSESRGDEAAEAGTGDRSEGSSRASRVGLVTLSGRRRSRPSGLKTSAGPLALEPARVPGAPGAAGIPEPLGCPNLPSNLHLLFVQLTSTTSSGARRACIVELSRQFDRQPGWTAELLFSRPAALSALILELVSRYPAIEPPTMTLMDLQVSRPIWRKVVCLCWQDCRFV</sequence>